<reference evidence="3 4" key="1">
    <citation type="submission" date="2016-10" db="EMBL/GenBank/DDBJ databases">
        <authorList>
            <person name="de Groot N.N."/>
        </authorList>
    </citation>
    <scope>NUCLEOTIDE SEQUENCE [LARGE SCALE GENOMIC DNA]</scope>
    <source>
        <strain evidence="3 4">CGMCC 1.10331</strain>
    </source>
</reference>
<dbReference type="Proteomes" id="UP000236740">
    <property type="component" value="Unassembled WGS sequence"/>
</dbReference>
<keyword evidence="4" id="KW-1185">Reference proteome</keyword>
<protein>
    <submittedName>
        <fullName evidence="3">Uncharacterized protein</fullName>
    </submittedName>
</protein>
<organism evidence="3 4">
    <name type="scientific">Halobellus limi</name>
    <dbReference type="NCBI Taxonomy" id="699433"/>
    <lineage>
        <taxon>Archaea</taxon>
        <taxon>Methanobacteriati</taxon>
        <taxon>Methanobacteriota</taxon>
        <taxon>Stenosarchaea group</taxon>
        <taxon>Halobacteria</taxon>
        <taxon>Halobacteriales</taxon>
        <taxon>Haloferacaceae</taxon>
        <taxon>Halobellus</taxon>
    </lineage>
</organism>
<dbReference type="AlphaFoldDB" id="A0A1H6ARK0"/>
<name>A0A1H6ARK0_9EURY</name>
<dbReference type="EMBL" id="CP031311">
    <property type="protein sequence ID" value="QCC47693.1"/>
    <property type="molecule type" value="Genomic_DNA"/>
</dbReference>
<dbReference type="Pfam" id="PF19109">
    <property type="entry name" value="DUF5796"/>
    <property type="match status" value="1"/>
</dbReference>
<evidence type="ECO:0000256" key="1">
    <source>
        <dbReference type="SAM" id="MobiDB-lite"/>
    </source>
</evidence>
<proteinExistence type="predicted"/>
<dbReference type="KEGG" id="hlm:DV707_08490"/>
<dbReference type="EMBL" id="FNVN01000003">
    <property type="protein sequence ID" value="SEG50705.1"/>
    <property type="molecule type" value="Genomic_DNA"/>
</dbReference>
<feature type="region of interest" description="Disordered" evidence="1">
    <location>
        <begin position="138"/>
        <end position="171"/>
    </location>
</feature>
<evidence type="ECO:0000313" key="3">
    <source>
        <dbReference type="EMBL" id="SEG50705.1"/>
    </source>
</evidence>
<evidence type="ECO:0000313" key="2">
    <source>
        <dbReference type="EMBL" id="QCC47693.1"/>
    </source>
</evidence>
<evidence type="ECO:0000313" key="5">
    <source>
        <dbReference type="Proteomes" id="UP000296733"/>
    </source>
</evidence>
<dbReference type="Proteomes" id="UP000296733">
    <property type="component" value="Chromosome"/>
</dbReference>
<gene>
    <name evidence="2" type="ORF">DV707_08490</name>
    <name evidence="3" type="ORF">SAMN04488133_2441</name>
</gene>
<feature type="compositionally biased region" description="Basic and acidic residues" evidence="1">
    <location>
        <begin position="154"/>
        <end position="171"/>
    </location>
</feature>
<dbReference type="InterPro" id="IPR043814">
    <property type="entry name" value="DUF5796"/>
</dbReference>
<reference evidence="2 5" key="2">
    <citation type="journal article" date="2019" name="Nat. Commun.">
        <title>A new type of DNA phosphorothioation-based antiviral system in archaea.</title>
        <authorList>
            <person name="Xiong L."/>
            <person name="Liu S."/>
            <person name="Chen S."/>
            <person name="Xiao Y."/>
            <person name="Zhu B."/>
            <person name="Gao Y."/>
            <person name="Zhang Y."/>
            <person name="Chen B."/>
            <person name="Luo J."/>
            <person name="Deng Z."/>
            <person name="Chen X."/>
            <person name="Wang L."/>
            <person name="Chen S."/>
        </authorList>
    </citation>
    <scope>NUCLEOTIDE SEQUENCE [LARGE SCALE GENOMIC DNA]</scope>
    <source>
        <strain evidence="2 5">CGMCC 1.10331</strain>
    </source>
</reference>
<accession>A0A1H6ARK0</accession>
<evidence type="ECO:0000313" key="4">
    <source>
        <dbReference type="Proteomes" id="UP000236740"/>
    </source>
</evidence>
<sequence>MSARNDVPPSTVGVELLDHGVEVEYTDGRKTLYRGVPEPVTDTLTTPPKKETHVLVTDPTETEGVMLYVNDLKTHDDILEATGVGRVVLEDGEEEEIFPGVTVRRPGGMRTEVEADPEIARGRVFVFVEDDWSEQSYEFVAEDRAPGDEEVDTDDTRSGDDAEPTEDGRES</sequence>